<keyword evidence="7" id="KW-1133">Transmembrane helix</keyword>
<evidence type="ECO:0000256" key="4">
    <source>
        <dbReference type="ARBA" id="ARBA00023004"/>
    </source>
</evidence>
<sequence length="901" mass="99587">MVRDPVFWFWAKWLLFTALVLSALWLFAAVVRLRITYIKLGVPVPFRRWRAPANKAGKAAASLQKTAPVAGKSAASPQKAVPVAGKSAASPQKTAPVARKSAANPQNAVPDTEKAAADRQKAEPNVRRDAASPQKSPAGAAGRSRVKHAESRFAQEVFGHSKLLKDVRSGVMHLVYFYGFIMLQFGAIDLIWKGLNGGARLPFPFYNWFAWSQEWTVTLVLLAVLYGAYRRYGEKLPRLKRDWKPSLVLWFIGGLMLTVLLTLAFERLAAEQPELAAVQTIQANSETDMASSQAQTASVQSELVSVQPAQAVSEQAAQAASPLPSRANAQTAMVDMRYAPVSAPLAALLEQSGIARGSLAAHAGYELFWWLHLLVLLAFLVYVPQSKHFHLMTAPVNLWFRRSEPRGRLTPLDLENEEAESFGAGDIRHFSQKQLLDLYACVECGRCTNVCPASNTGKLLSPMHLIVKLRDHLTEKGAAVTSTSPWLPSGLRRGRLPPPHGMGPVLPAREPEFTEAGRRTRKTPLYTGAIQGTMEMQAAAWLPRDNIEAESLELAGDIMTEEEIWACTTCGNCEEQCPVGNEHIDKIIDLRRHLVLMEGRLPVDGQRALQNIERQGNPWGLPRGERHSWIEECRVQTGIAVRTMKECRERGQKPELLLWAGTMAAYDNRSRRVLFDLVKLIAEAGMDFAVLGSEERNSGDTARRMGNEMLFQELCRDNIATLQKYGVRHIVTPCAHTYNTLSNEYPDFGLGRDVAVEHHTELLARLLSEGRLRPSHSVDEVATVHDSCYLGRHNGIYEAPRELLRAIPGIKIKEMERSGSNGMCCGAGGGMMWMEERSGTRVNYARTEQALQVQPTVISSSCPYCLTMMEDGLKALQEGEGTVARDVAELLAQSVFGSEGK</sequence>
<name>A0A1A5YA41_9BACL</name>
<dbReference type="SUPFAM" id="SSF46548">
    <property type="entry name" value="alpha-helical ferredoxin"/>
    <property type="match status" value="1"/>
</dbReference>
<dbReference type="GO" id="GO:0051539">
    <property type="term" value="F:4 iron, 4 sulfur cluster binding"/>
    <property type="evidence" value="ECO:0007669"/>
    <property type="project" value="UniProtKB-KW"/>
</dbReference>
<keyword evidence="2" id="KW-0479">Metal-binding</keyword>
<feature type="domain" description="4Fe-4S ferredoxin-type" evidence="8">
    <location>
        <begin position="432"/>
        <end position="462"/>
    </location>
</feature>
<dbReference type="GO" id="GO:0016491">
    <property type="term" value="F:oxidoreductase activity"/>
    <property type="evidence" value="ECO:0007669"/>
    <property type="project" value="UniProtKB-KW"/>
</dbReference>
<dbReference type="Pfam" id="PF13183">
    <property type="entry name" value="Fer4_8"/>
    <property type="match status" value="1"/>
</dbReference>
<feature type="compositionally biased region" description="Basic and acidic residues" evidence="6">
    <location>
        <begin position="111"/>
        <end position="130"/>
    </location>
</feature>
<evidence type="ECO:0000313" key="10">
    <source>
        <dbReference type="Proteomes" id="UP000092024"/>
    </source>
</evidence>
<reference evidence="9 10" key="1">
    <citation type="submission" date="2016-05" db="EMBL/GenBank/DDBJ databases">
        <title>Paenibacillus oryzae. sp. nov., isolated from the rice root.</title>
        <authorList>
            <person name="Zhang J."/>
            <person name="Zhang X."/>
        </authorList>
    </citation>
    <scope>NUCLEOTIDE SEQUENCE [LARGE SCALE GENOMIC DNA]</scope>
    <source>
        <strain evidence="9 10">1DrF-4</strain>
    </source>
</reference>
<evidence type="ECO:0000256" key="6">
    <source>
        <dbReference type="SAM" id="MobiDB-lite"/>
    </source>
</evidence>
<dbReference type="Pfam" id="PF02754">
    <property type="entry name" value="CCG"/>
    <property type="match status" value="2"/>
</dbReference>
<keyword evidence="7" id="KW-0472">Membrane</keyword>
<dbReference type="GO" id="GO:0046872">
    <property type="term" value="F:metal ion binding"/>
    <property type="evidence" value="ECO:0007669"/>
    <property type="project" value="UniProtKB-KW"/>
</dbReference>
<dbReference type="STRING" id="1844972.A7K91_02110"/>
<accession>A0A1A5YA41</accession>
<feature type="transmembrane region" description="Helical" evidence="7">
    <location>
        <begin position="170"/>
        <end position="188"/>
    </location>
</feature>
<gene>
    <name evidence="9" type="ORF">A7K91_02110</name>
</gene>
<dbReference type="SUPFAM" id="SSF103501">
    <property type="entry name" value="Respiratory nitrate reductase 1 gamma chain"/>
    <property type="match status" value="1"/>
</dbReference>
<dbReference type="AlphaFoldDB" id="A0A1A5YA41"/>
<dbReference type="PROSITE" id="PS51379">
    <property type="entry name" value="4FE4S_FER_2"/>
    <property type="match status" value="2"/>
</dbReference>
<evidence type="ECO:0000313" key="9">
    <source>
        <dbReference type="EMBL" id="OBR62433.1"/>
    </source>
</evidence>
<evidence type="ECO:0000256" key="7">
    <source>
        <dbReference type="SAM" id="Phobius"/>
    </source>
</evidence>
<feature type="domain" description="4Fe-4S ferredoxin-type" evidence="8">
    <location>
        <begin position="556"/>
        <end position="587"/>
    </location>
</feature>
<feature type="region of interest" description="Disordered" evidence="6">
    <location>
        <begin position="67"/>
        <end position="145"/>
    </location>
</feature>
<dbReference type="GO" id="GO:0005886">
    <property type="term" value="C:plasma membrane"/>
    <property type="evidence" value="ECO:0007669"/>
    <property type="project" value="TreeGrafter"/>
</dbReference>
<dbReference type="InterPro" id="IPR009051">
    <property type="entry name" value="Helical_ferredxn"/>
</dbReference>
<keyword evidence="7" id="KW-0812">Transmembrane</keyword>
<dbReference type="PANTHER" id="PTHR43255">
    <property type="entry name" value="IRON-SULFUR-BINDING OXIDOREDUCTASE FADF-RELATED-RELATED"/>
    <property type="match status" value="1"/>
</dbReference>
<evidence type="ECO:0000256" key="3">
    <source>
        <dbReference type="ARBA" id="ARBA00023002"/>
    </source>
</evidence>
<dbReference type="Gene3D" id="1.20.950.20">
    <property type="entry name" value="Transmembrane di-heme cytochromes, Chain C"/>
    <property type="match status" value="2"/>
</dbReference>
<keyword evidence="5" id="KW-0411">Iron-sulfur</keyword>
<dbReference type="InterPro" id="IPR036197">
    <property type="entry name" value="NarG-like_sf"/>
</dbReference>
<keyword evidence="4" id="KW-0408">Iron</keyword>
<keyword evidence="10" id="KW-1185">Reference proteome</keyword>
<keyword evidence="1" id="KW-0004">4Fe-4S</keyword>
<comment type="caution">
    <text evidence="9">The sequence shown here is derived from an EMBL/GenBank/DDBJ whole genome shotgun (WGS) entry which is preliminary data.</text>
</comment>
<dbReference type="InterPro" id="IPR004017">
    <property type="entry name" value="Cys_rich_dom"/>
</dbReference>
<dbReference type="InterPro" id="IPR017900">
    <property type="entry name" value="4Fe4S_Fe_S_CS"/>
</dbReference>
<feature type="transmembrane region" description="Helical" evidence="7">
    <location>
        <begin position="247"/>
        <end position="265"/>
    </location>
</feature>
<evidence type="ECO:0000256" key="1">
    <source>
        <dbReference type="ARBA" id="ARBA00022485"/>
    </source>
</evidence>
<evidence type="ECO:0000256" key="5">
    <source>
        <dbReference type="ARBA" id="ARBA00023014"/>
    </source>
</evidence>
<dbReference type="Gene3D" id="1.10.1060.10">
    <property type="entry name" value="Alpha-helical ferredoxin"/>
    <property type="match status" value="2"/>
</dbReference>
<feature type="transmembrane region" description="Helical" evidence="7">
    <location>
        <begin position="208"/>
        <end position="226"/>
    </location>
</feature>
<dbReference type="EMBL" id="LYPA01000080">
    <property type="protein sequence ID" value="OBR62433.1"/>
    <property type="molecule type" value="Genomic_DNA"/>
</dbReference>
<proteinExistence type="predicted"/>
<feature type="transmembrane region" description="Helical" evidence="7">
    <location>
        <begin position="6"/>
        <end position="31"/>
    </location>
</feature>
<dbReference type="PROSITE" id="PS00198">
    <property type="entry name" value="4FE4S_FER_1"/>
    <property type="match status" value="1"/>
</dbReference>
<dbReference type="PANTHER" id="PTHR43255:SF1">
    <property type="entry name" value="IRON-SULFUR-BINDING OXIDOREDUCTASE FADF-RELATED"/>
    <property type="match status" value="1"/>
</dbReference>
<evidence type="ECO:0000259" key="8">
    <source>
        <dbReference type="PROSITE" id="PS51379"/>
    </source>
</evidence>
<evidence type="ECO:0000256" key="2">
    <source>
        <dbReference type="ARBA" id="ARBA00022723"/>
    </source>
</evidence>
<keyword evidence="3" id="KW-0560">Oxidoreductase</keyword>
<protein>
    <recommendedName>
        <fullName evidence="8">4Fe-4S ferredoxin-type domain-containing protein</fullName>
    </recommendedName>
</protein>
<dbReference type="RefSeq" id="WP_068687293.1">
    <property type="nucleotide sequence ID" value="NZ_LYPA01000080.1"/>
</dbReference>
<dbReference type="Proteomes" id="UP000092024">
    <property type="component" value="Unassembled WGS sequence"/>
</dbReference>
<organism evidence="9 10">
    <name type="scientific">Paenibacillus oryzae</name>
    <dbReference type="NCBI Taxonomy" id="1844972"/>
    <lineage>
        <taxon>Bacteria</taxon>
        <taxon>Bacillati</taxon>
        <taxon>Bacillota</taxon>
        <taxon>Bacilli</taxon>
        <taxon>Bacillales</taxon>
        <taxon>Paenibacillaceae</taxon>
        <taxon>Paenibacillus</taxon>
    </lineage>
</organism>
<dbReference type="InterPro" id="IPR017896">
    <property type="entry name" value="4Fe4S_Fe-S-bd"/>
</dbReference>
<dbReference type="InterPro" id="IPR051460">
    <property type="entry name" value="HdrC_iron-sulfur_subunit"/>
</dbReference>